<dbReference type="PANTHER" id="PTHR43685">
    <property type="entry name" value="GLYCOSYLTRANSFERASE"/>
    <property type="match status" value="1"/>
</dbReference>
<dbReference type="GO" id="GO:0016740">
    <property type="term" value="F:transferase activity"/>
    <property type="evidence" value="ECO:0007669"/>
    <property type="project" value="UniProtKB-KW"/>
</dbReference>
<keyword evidence="2" id="KW-0808">Transferase</keyword>
<dbReference type="OrthoDB" id="6116224at2"/>
<proteinExistence type="predicted"/>
<keyword evidence="3" id="KW-1185">Reference proteome</keyword>
<dbReference type="Gene3D" id="3.90.550.10">
    <property type="entry name" value="Spore Coat Polysaccharide Biosynthesis Protein SpsA, Chain A"/>
    <property type="match status" value="1"/>
</dbReference>
<dbReference type="InterPro" id="IPR001173">
    <property type="entry name" value="Glyco_trans_2-like"/>
</dbReference>
<dbReference type="InterPro" id="IPR050834">
    <property type="entry name" value="Glycosyltransf_2"/>
</dbReference>
<dbReference type="PANTHER" id="PTHR43685:SF3">
    <property type="entry name" value="SLR2126 PROTEIN"/>
    <property type="match status" value="1"/>
</dbReference>
<name>A0A2K9EQZ2_9RHOB</name>
<feature type="domain" description="Glycosyltransferase 2-like" evidence="1">
    <location>
        <begin position="7"/>
        <end position="132"/>
    </location>
</feature>
<dbReference type="SUPFAM" id="SSF53448">
    <property type="entry name" value="Nucleotide-diphospho-sugar transferases"/>
    <property type="match status" value="1"/>
</dbReference>
<organism evidence="2 3">
    <name type="scientific">Paracoccus tegillarcae</name>
    <dbReference type="NCBI Taxonomy" id="1529068"/>
    <lineage>
        <taxon>Bacteria</taxon>
        <taxon>Pseudomonadati</taxon>
        <taxon>Pseudomonadota</taxon>
        <taxon>Alphaproteobacteria</taxon>
        <taxon>Rhodobacterales</taxon>
        <taxon>Paracoccaceae</taxon>
        <taxon>Paracoccus</taxon>
    </lineage>
</organism>
<sequence>MTTKIDILMCTFRRPEVGEAITAIGKIDRPANSELRLVIADNDDTDSARAVVEQAAASLPFPCLYIHAPARNISLARNACLDAASARGADWIASLDDDETVSREWLVELMKATSGHDGSFGKVLAVYPQEAPEWVKVLDFHSSHPEHLGRHIRTGNSGNVALRWHGAPWQGQRYDLARGTTGGEDTEFFLRLHGMGARFSAAPLAVVTEPVPTGRQTLDWLGERRYRMGQTHIINAQTAVARARLMVTARAKAAYCRLREHLSGSDETQRNFWYLRGQLHRGVVAGLLDKPQAQLYGRDPV</sequence>
<dbReference type="CDD" id="cd00761">
    <property type="entry name" value="Glyco_tranf_GTA_type"/>
    <property type="match status" value="1"/>
</dbReference>
<dbReference type="EMBL" id="CP025408">
    <property type="protein sequence ID" value="AUH33176.1"/>
    <property type="molecule type" value="Genomic_DNA"/>
</dbReference>
<dbReference type="AlphaFoldDB" id="A0A2K9EQZ2"/>
<evidence type="ECO:0000313" key="2">
    <source>
        <dbReference type="EMBL" id="AUH33176.1"/>
    </source>
</evidence>
<dbReference type="KEGG" id="paro:CUV01_07035"/>
<gene>
    <name evidence="2" type="ORF">CUV01_07035</name>
</gene>
<dbReference type="InterPro" id="IPR029044">
    <property type="entry name" value="Nucleotide-diphossugar_trans"/>
</dbReference>
<dbReference type="Proteomes" id="UP000233742">
    <property type="component" value="Chromosome"/>
</dbReference>
<dbReference type="RefSeq" id="WP_101459846.1">
    <property type="nucleotide sequence ID" value="NZ_CP025408.1"/>
</dbReference>
<evidence type="ECO:0000259" key="1">
    <source>
        <dbReference type="Pfam" id="PF00535"/>
    </source>
</evidence>
<protein>
    <submittedName>
        <fullName evidence="2">Glycosyltransferase</fullName>
    </submittedName>
</protein>
<accession>A0A2K9EQZ2</accession>
<reference evidence="2 3" key="1">
    <citation type="submission" date="2017-12" db="EMBL/GenBank/DDBJ databases">
        <authorList>
            <person name="Hurst M.R.H."/>
        </authorList>
    </citation>
    <scope>NUCLEOTIDE SEQUENCE [LARGE SCALE GENOMIC DNA]</scope>
    <source>
        <strain evidence="2 3">BM15</strain>
    </source>
</reference>
<dbReference type="Pfam" id="PF00535">
    <property type="entry name" value="Glycos_transf_2"/>
    <property type="match status" value="1"/>
</dbReference>
<evidence type="ECO:0000313" key="3">
    <source>
        <dbReference type="Proteomes" id="UP000233742"/>
    </source>
</evidence>